<feature type="signal peptide" evidence="2">
    <location>
        <begin position="1"/>
        <end position="24"/>
    </location>
</feature>
<accession>A0A975XVJ5</accession>
<dbReference type="EMBL" id="CP064782">
    <property type="protein sequence ID" value="QWT49894.1"/>
    <property type="molecule type" value="Genomic_DNA"/>
</dbReference>
<dbReference type="RefSeq" id="WP_216131786.1">
    <property type="nucleotide sequence ID" value="NZ_CP064782.1"/>
</dbReference>
<evidence type="ECO:0000313" key="4">
    <source>
        <dbReference type="Proteomes" id="UP000683428"/>
    </source>
</evidence>
<dbReference type="AlphaFoldDB" id="A0A975XVJ5"/>
<dbReference type="Pfam" id="PF00545">
    <property type="entry name" value="Ribonuclease"/>
    <property type="match status" value="1"/>
</dbReference>
<dbReference type="GO" id="GO:0003723">
    <property type="term" value="F:RNA binding"/>
    <property type="evidence" value="ECO:0007669"/>
    <property type="project" value="InterPro"/>
</dbReference>
<keyword evidence="2" id="KW-0732">Signal</keyword>
<evidence type="ECO:0000256" key="1">
    <source>
        <dbReference type="SAM" id="MobiDB-lite"/>
    </source>
</evidence>
<protein>
    <submittedName>
        <fullName evidence="3">Ribonuclease</fullName>
    </submittedName>
</protein>
<dbReference type="KEGG" id="aiq:Azoinq_04630"/>
<proteinExistence type="predicted"/>
<dbReference type="Proteomes" id="UP000683428">
    <property type="component" value="Chromosome"/>
</dbReference>
<sequence>MKRLLWWLSLLGALVCLLPTQTQARAFYSSAGVVRAQDLPQEAWDTLSLIKRGGPFPYARDGGVFGNYERRLPSRPRGYYREYTVPTPGLRNRGPRRIIAGQGPGQDVRTSGEYYYSDDHYRSFHRIRE</sequence>
<feature type="region of interest" description="Disordered" evidence="1">
    <location>
        <begin position="84"/>
        <end position="112"/>
    </location>
</feature>
<dbReference type="InterPro" id="IPR000026">
    <property type="entry name" value="N1-like"/>
</dbReference>
<feature type="chain" id="PRO_5037194105" evidence="2">
    <location>
        <begin position="25"/>
        <end position="129"/>
    </location>
</feature>
<keyword evidence="4" id="KW-1185">Reference proteome</keyword>
<name>A0A975XVJ5_9RHOO</name>
<gene>
    <name evidence="3" type="ORF">Azoinq_04630</name>
</gene>
<evidence type="ECO:0000313" key="3">
    <source>
        <dbReference type="EMBL" id="QWT49894.1"/>
    </source>
</evidence>
<evidence type="ECO:0000256" key="2">
    <source>
        <dbReference type="SAM" id="SignalP"/>
    </source>
</evidence>
<reference evidence="3" key="1">
    <citation type="submission" date="2020-11" db="EMBL/GenBank/DDBJ databases">
        <title>Azospira inquinata sp. nov.</title>
        <authorList>
            <person name="Moe W.M."/>
            <person name="Mikes M.C."/>
        </authorList>
    </citation>
    <scope>NUCLEOTIDE SEQUENCE</scope>
    <source>
        <strain evidence="3">Azo-3</strain>
    </source>
</reference>
<organism evidence="3 4">
    <name type="scientific">Azospira inquinata</name>
    <dbReference type="NCBI Taxonomy" id="2785627"/>
    <lineage>
        <taxon>Bacteria</taxon>
        <taxon>Pseudomonadati</taxon>
        <taxon>Pseudomonadota</taxon>
        <taxon>Betaproteobacteria</taxon>
        <taxon>Rhodocyclales</taxon>
        <taxon>Rhodocyclaceae</taxon>
        <taxon>Azospira</taxon>
    </lineage>
</organism>
<dbReference type="GO" id="GO:0004521">
    <property type="term" value="F:RNA endonuclease activity"/>
    <property type="evidence" value="ECO:0007669"/>
    <property type="project" value="InterPro"/>
</dbReference>